<feature type="domain" description="RNase III" evidence="1">
    <location>
        <begin position="4"/>
        <end position="131"/>
    </location>
</feature>
<dbReference type="HOGENOM" id="CLU_000907_3_2_1"/>
<evidence type="ECO:0000259" key="1">
    <source>
        <dbReference type="PROSITE" id="PS50142"/>
    </source>
</evidence>
<dbReference type="Pfam" id="PF14622">
    <property type="entry name" value="Ribonucleas_3_3"/>
    <property type="match status" value="1"/>
</dbReference>
<dbReference type="InterPro" id="IPR000999">
    <property type="entry name" value="RNase_III_dom"/>
</dbReference>
<dbReference type="InterPro" id="IPR036389">
    <property type="entry name" value="RNase_III_sf"/>
</dbReference>
<organism evidence="2 3">
    <name type="scientific">Dactylellina haptotyla (strain CBS 200.50)</name>
    <name type="common">Nematode-trapping fungus</name>
    <name type="synonym">Monacrosporium haptotylum</name>
    <dbReference type="NCBI Taxonomy" id="1284197"/>
    <lineage>
        <taxon>Eukaryota</taxon>
        <taxon>Fungi</taxon>
        <taxon>Dikarya</taxon>
        <taxon>Ascomycota</taxon>
        <taxon>Pezizomycotina</taxon>
        <taxon>Orbiliomycetes</taxon>
        <taxon>Orbiliales</taxon>
        <taxon>Orbiliaceae</taxon>
        <taxon>Dactylellina</taxon>
    </lineage>
</organism>
<dbReference type="eggNOG" id="ENOG502SSJ0">
    <property type="taxonomic scope" value="Eukaryota"/>
</dbReference>
<dbReference type="EMBL" id="AQGS01000013">
    <property type="protein sequence ID" value="EPS45551.1"/>
    <property type="molecule type" value="Genomic_DNA"/>
</dbReference>
<dbReference type="STRING" id="1284197.S8AX22"/>
<keyword evidence="3" id="KW-1185">Reference proteome</keyword>
<dbReference type="OrthoDB" id="67027at2759"/>
<comment type="caution">
    <text evidence="2">The sequence shown here is derived from an EMBL/GenBank/DDBJ whole genome shotgun (WGS) entry which is preliminary data.</text>
</comment>
<dbReference type="GO" id="GO:0004525">
    <property type="term" value="F:ribonuclease III activity"/>
    <property type="evidence" value="ECO:0007669"/>
    <property type="project" value="InterPro"/>
</dbReference>
<dbReference type="AlphaFoldDB" id="S8AX22"/>
<accession>S8AX22</accession>
<proteinExistence type="predicted"/>
<reference evidence="2 3" key="1">
    <citation type="journal article" date="2013" name="PLoS Genet.">
        <title>Genomic mechanisms accounting for the adaptation to parasitism in nematode-trapping fungi.</title>
        <authorList>
            <person name="Meerupati T."/>
            <person name="Andersson K.M."/>
            <person name="Friman E."/>
            <person name="Kumar D."/>
            <person name="Tunlid A."/>
            <person name="Ahren D."/>
        </authorList>
    </citation>
    <scope>NUCLEOTIDE SEQUENCE [LARGE SCALE GENOMIC DNA]</scope>
    <source>
        <strain evidence="2 3">CBS 200.50</strain>
    </source>
</reference>
<evidence type="ECO:0000313" key="3">
    <source>
        <dbReference type="Proteomes" id="UP000015100"/>
    </source>
</evidence>
<sequence length="151" mass="16575">MVDQAKIESIIGYHFQSVSLLTEALEAAGRAVTHETEGGMDGNKRLALVGDAILTLIHVDLWYPSEKDREIAQDAIRKDTSNINLQRLAEHLGITEEVLPNPSQKSLGRIPKTTAASTMEALLAAVWLDSDKDFEKVREVARNMGVTKHAA</sequence>
<dbReference type="SMART" id="SM00535">
    <property type="entry name" value="RIBOc"/>
    <property type="match status" value="1"/>
</dbReference>
<dbReference type="SUPFAM" id="SSF69065">
    <property type="entry name" value="RNase III domain-like"/>
    <property type="match status" value="1"/>
</dbReference>
<gene>
    <name evidence="2" type="ORF">H072_445</name>
</gene>
<dbReference type="Proteomes" id="UP000015100">
    <property type="component" value="Unassembled WGS sequence"/>
</dbReference>
<evidence type="ECO:0000313" key="2">
    <source>
        <dbReference type="EMBL" id="EPS45551.1"/>
    </source>
</evidence>
<dbReference type="GO" id="GO:0006396">
    <property type="term" value="P:RNA processing"/>
    <property type="evidence" value="ECO:0007669"/>
    <property type="project" value="InterPro"/>
</dbReference>
<dbReference type="Gene3D" id="1.10.1520.10">
    <property type="entry name" value="Ribonuclease III domain"/>
    <property type="match status" value="1"/>
</dbReference>
<name>S8AX22_DACHA</name>
<protein>
    <recommendedName>
        <fullName evidence="1">RNase III domain-containing protein</fullName>
    </recommendedName>
</protein>
<dbReference type="CDD" id="cd00593">
    <property type="entry name" value="RIBOc"/>
    <property type="match status" value="1"/>
</dbReference>
<dbReference type="PROSITE" id="PS50142">
    <property type="entry name" value="RNASE_3_2"/>
    <property type="match status" value="1"/>
</dbReference>
<dbReference type="OMA" id="NPRAHGN"/>
<reference evidence="3" key="2">
    <citation type="submission" date="2013-04" db="EMBL/GenBank/DDBJ databases">
        <title>Genomic mechanisms accounting for the adaptation to parasitism in nematode-trapping fungi.</title>
        <authorList>
            <person name="Ahren D.G."/>
        </authorList>
    </citation>
    <scope>NUCLEOTIDE SEQUENCE [LARGE SCALE GENOMIC DNA]</scope>
    <source>
        <strain evidence="3">CBS 200.50</strain>
    </source>
</reference>